<name>A0A7D5I513_9EURY</name>
<dbReference type="KEGG" id="mzi:HWN40_06495"/>
<evidence type="ECO:0000313" key="2">
    <source>
        <dbReference type="Proteomes" id="UP000509594"/>
    </source>
</evidence>
<dbReference type="RefSeq" id="WP_176964977.1">
    <property type="nucleotide sequence ID" value="NZ_CP058215.1"/>
</dbReference>
<accession>A0A7D5I513</accession>
<organism evidence="1 2">
    <name type="scientific">Methanolobus zinderi</name>
    <dbReference type="NCBI Taxonomy" id="536044"/>
    <lineage>
        <taxon>Archaea</taxon>
        <taxon>Methanobacteriati</taxon>
        <taxon>Methanobacteriota</taxon>
        <taxon>Stenosarchaea group</taxon>
        <taxon>Methanomicrobia</taxon>
        <taxon>Methanosarcinales</taxon>
        <taxon>Methanosarcinaceae</taxon>
        <taxon>Methanolobus</taxon>
    </lineage>
</organism>
<evidence type="ECO:0000313" key="1">
    <source>
        <dbReference type="EMBL" id="QLC49921.1"/>
    </source>
</evidence>
<dbReference type="OrthoDB" id="376295at2157"/>
<dbReference type="GeneID" id="55821308"/>
<sequence length="142" mass="16404">MVVKNDDSGEVMLILTRDADLLVPMIRLCDQTRHEGLNGQTQLEKWTYSQMLQNLGMEIEKKEAFEPEIGQLMLENSRKMGLYQKILEIPPQAKRLANEKNLKLVEWELTGLLNSLGQEIEKITGSKYPVKKDEQYYADLYG</sequence>
<protein>
    <submittedName>
        <fullName evidence="1">Uncharacterized protein</fullName>
    </submittedName>
</protein>
<dbReference type="Proteomes" id="UP000509594">
    <property type="component" value="Chromosome"/>
</dbReference>
<reference evidence="1 2" key="1">
    <citation type="submission" date="2020-06" db="EMBL/GenBank/DDBJ databases">
        <title>Methanolobus halotolerans sp. nov., isolated from a saline lake Tus in Siberia.</title>
        <authorList>
            <person name="Shen Y."/>
            <person name="Chen S.-C."/>
            <person name="Lai M.-C."/>
            <person name="Huang H.-H."/>
            <person name="Chiu H.-H."/>
            <person name="Tang S.-L."/>
            <person name="Rogozin D.Y."/>
            <person name="Degermendzhy A.G."/>
        </authorList>
    </citation>
    <scope>NUCLEOTIDE SEQUENCE [LARGE SCALE GENOMIC DNA]</scope>
    <source>
        <strain evidence="1 2">DSM 21339</strain>
    </source>
</reference>
<proteinExistence type="predicted"/>
<dbReference type="AlphaFoldDB" id="A0A7D5I513"/>
<dbReference type="EMBL" id="CP058215">
    <property type="protein sequence ID" value="QLC49921.1"/>
    <property type="molecule type" value="Genomic_DNA"/>
</dbReference>
<gene>
    <name evidence="1" type="ORF">HWN40_06495</name>
</gene>
<keyword evidence="2" id="KW-1185">Reference proteome</keyword>